<dbReference type="AlphaFoldDB" id="A0A2N7L865"/>
<name>A0A2N7L865_9GAMM</name>
<evidence type="ECO:0000313" key="2">
    <source>
        <dbReference type="EMBL" id="PMN90358.1"/>
    </source>
</evidence>
<proteinExistence type="predicted"/>
<keyword evidence="1" id="KW-0732">Signal</keyword>
<comment type="caution">
    <text evidence="2">The sequence shown here is derived from an EMBL/GenBank/DDBJ whole genome shotgun (WGS) entry which is preliminary data.</text>
</comment>
<dbReference type="Proteomes" id="UP000235387">
    <property type="component" value="Unassembled WGS sequence"/>
</dbReference>
<reference evidence="3" key="1">
    <citation type="submission" date="2016-07" db="EMBL/GenBank/DDBJ databases">
        <title>Nontailed viruses are major unrecognized killers of bacteria in the ocean.</title>
        <authorList>
            <person name="Kauffman K."/>
            <person name="Hussain F."/>
            <person name="Yang J."/>
            <person name="Arevalo P."/>
            <person name="Brown J."/>
            <person name="Cutler M."/>
            <person name="Kelly L."/>
            <person name="Polz M.F."/>
        </authorList>
    </citation>
    <scope>NUCLEOTIDE SEQUENCE [LARGE SCALE GENOMIC DNA]</scope>
    <source>
        <strain evidence="3">10N.261.45.A10</strain>
    </source>
</reference>
<evidence type="ECO:0000313" key="3">
    <source>
        <dbReference type="Proteomes" id="UP000235387"/>
    </source>
</evidence>
<feature type="chain" id="PRO_5014633650" evidence="1">
    <location>
        <begin position="23"/>
        <end position="264"/>
    </location>
</feature>
<evidence type="ECO:0000256" key="1">
    <source>
        <dbReference type="SAM" id="SignalP"/>
    </source>
</evidence>
<accession>A0A2N7L865</accession>
<dbReference type="RefSeq" id="WP_102391432.1">
    <property type="nucleotide sequence ID" value="NZ_MDAL01000032.1"/>
</dbReference>
<organism evidence="2 3">
    <name type="scientific">Enterovibrio norvegicus</name>
    <dbReference type="NCBI Taxonomy" id="188144"/>
    <lineage>
        <taxon>Bacteria</taxon>
        <taxon>Pseudomonadati</taxon>
        <taxon>Pseudomonadota</taxon>
        <taxon>Gammaproteobacteria</taxon>
        <taxon>Vibrionales</taxon>
        <taxon>Vibrionaceae</taxon>
        <taxon>Enterovibrio</taxon>
    </lineage>
</organism>
<sequence length="264" mass="30191">MRTKLFIFSSFLTVLVSSQAVAYDYVPFPNTAILHDQSKAKNSIYANCTKNSQNELSCNFVQMTLSYELDPEDLKTTLSNEIDEFLNSNSATRDEKIKEAKSLCSSLSEDNKRVRNHFENLRETSQKDFAIGVIGILDKACEVKTESDANALFIQLTNIQRTFDTQKCKIWPNTWQENFTWKTSSANEYWVTQSSISGECGIINVSTLRQEKPSLWSYESKRIVTNPTGSEGSLKCSDIEERNVSYSWKRQDHIVDCRSIKFGF</sequence>
<dbReference type="EMBL" id="MDAL01000032">
    <property type="protein sequence ID" value="PMN90358.1"/>
    <property type="molecule type" value="Genomic_DNA"/>
</dbReference>
<feature type="signal peptide" evidence="1">
    <location>
        <begin position="1"/>
        <end position="22"/>
    </location>
</feature>
<protein>
    <submittedName>
        <fullName evidence="2">Uncharacterized protein</fullName>
    </submittedName>
</protein>
<gene>
    <name evidence="2" type="ORF">BCT23_20245</name>
</gene>